<geneLocation type="plasmid" evidence="1">
    <name>pSinB</name>
</geneLocation>
<gene>
    <name evidence="1" type="ORF">pSinB_239</name>
</gene>
<accession>A0A142BPU0</accession>
<organism evidence="1">
    <name type="scientific">Sinorhizobium sp. M14</name>
    <dbReference type="NCBI Taxonomy" id="430451"/>
    <lineage>
        <taxon>Bacteria</taxon>
        <taxon>Pseudomonadati</taxon>
        <taxon>Pseudomonadota</taxon>
        <taxon>Alphaproteobacteria</taxon>
        <taxon>Hyphomicrobiales</taxon>
        <taxon>Rhizobiaceae</taxon>
        <taxon>Sinorhizobium/Ensifer group</taxon>
        <taxon>Sinorhizobium</taxon>
    </lineage>
</organism>
<dbReference type="EMBL" id="KU140623">
    <property type="protein sequence ID" value="AMP35098.1"/>
    <property type="molecule type" value="Genomic_DNA"/>
</dbReference>
<dbReference type="AlphaFoldDB" id="A0A142BPU0"/>
<name>A0A142BPU0_9HYPH</name>
<proteinExistence type="predicted"/>
<keyword evidence="1" id="KW-0614">Plasmid</keyword>
<protein>
    <submittedName>
        <fullName evidence="1">Uncharacterized protein</fullName>
    </submittedName>
</protein>
<evidence type="ECO:0000313" key="1">
    <source>
        <dbReference type="EMBL" id="AMP35098.1"/>
    </source>
</evidence>
<reference evidence="1" key="1">
    <citation type="submission" date="2015-11" db="EMBL/GenBank/DDBJ databases">
        <title>Molecular characterization of pSinB plasmid of arsenite oxidizing, metalotolerant Sinorhizobium sp. M14 - insight into the heavy metal resistome of sinorhizobial extrachromosomal replicons.</title>
        <authorList>
            <person name="Romaniuk K."/>
            <person name="Decewicz P."/>
            <person name="Mielnicki S."/>
            <person name="Sklodowska A."/>
            <person name="Dziewit L."/>
            <person name="Drewniak L."/>
        </authorList>
    </citation>
    <scope>NUCLEOTIDE SEQUENCE</scope>
    <source>
        <strain evidence="1">M14</strain>
        <plasmid evidence="1">pSinB</plasmid>
    </source>
</reference>
<sequence>MQGLLFTQARMSHTNAFISELIRAANEVERLTPSEVSRLLDRSVDTIREMREQAEVGESRRANDVLMDLGIASARARDLSTEDIRDALIDAADVIRALRIILSERE</sequence>